<feature type="domain" description="Zn(2)-C6 fungal-type" evidence="9">
    <location>
        <begin position="31"/>
        <end position="60"/>
    </location>
</feature>
<dbReference type="PROSITE" id="PS50048">
    <property type="entry name" value="ZN2_CY6_FUNGAL_2"/>
    <property type="match status" value="1"/>
</dbReference>
<feature type="region of interest" description="Disordered" evidence="8">
    <location>
        <begin position="62"/>
        <end position="136"/>
    </location>
</feature>
<evidence type="ECO:0000256" key="7">
    <source>
        <dbReference type="ARBA" id="ARBA00023242"/>
    </source>
</evidence>
<dbReference type="PANTHER" id="PTHR31986">
    <property type="entry name" value="REGULATOR OF DRUG SENSITIVITY 2"/>
    <property type="match status" value="1"/>
</dbReference>
<keyword evidence="2" id="KW-0479">Metal-binding</keyword>
<dbReference type="PROSITE" id="PS00463">
    <property type="entry name" value="ZN2_CY6_FUNGAL_1"/>
    <property type="match status" value="1"/>
</dbReference>
<feature type="region of interest" description="Disordered" evidence="8">
    <location>
        <begin position="216"/>
        <end position="288"/>
    </location>
</feature>
<dbReference type="SUPFAM" id="SSF57701">
    <property type="entry name" value="Zn2/Cys6 DNA-binding domain"/>
    <property type="match status" value="1"/>
</dbReference>
<evidence type="ECO:0000256" key="8">
    <source>
        <dbReference type="SAM" id="MobiDB-lite"/>
    </source>
</evidence>
<dbReference type="Pfam" id="PF24990">
    <property type="entry name" value="PAS_13"/>
    <property type="match status" value="1"/>
</dbReference>
<dbReference type="InterPro" id="IPR036864">
    <property type="entry name" value="Zn2-C6_fun-type_DNA-bd_sf"/>
</dbReference>
<dbReference type="Pfam" id="PF00172">
    <property type="entry name" value="Zn_clus"/>
    <property type="match status" value="1"/>
</dbReference>
<evidence type="ECO:0000259" key="9">
    <source>
        <dbReference type="PROSITE" id="PS50048"/>
    </source>
</evidence>
<dbReference type="Gene3D" id="4.10.240.10">
    <property type="entry name" value="Zn(2)-C6 fungal-type DNA-binding domain"/>
    <property type="match status" value="1"/>
</dbReference>
<feature type="compositionally biased region" description="Polar residues" evidence="8">
    <location>
        <begin position="251"/>
        <end position="260"/>
    </location>
</feature>
<keyword evidence="11" id="KW-1185">Reference proteome</keyword>
<dbReference type="Proteomes" id="UP001175261">
    <property type="component" value="Unassembled WGS sequence"/>
</dbReference>
<comment type="caution">
    <text evidence="10">The sequence shown here is derived from an EMBL/GenBank/DDBJ whole genome shotgun (WGS) entry which is preliminary data.</text>
</comment>
<dbReference type="EMBL" id="JAPDFR010000005">
    <property type="protein sequence ID" value="KAK0386362.1"/>
    <property type="molecule type" value="Genomic_DNA"/>
</dbReference>
<feature type="compositionally biased region" description="Low complexity" evidence="8">
    <location>
        <begin position="127"/>
        <end position="136"/>
    </location>
</feature>
<organism evidence="10 11">
    <name type="scientific">Sarocladium strictum</name>
    <name type="common">Black bundle disease fungus</name>
    <name type="synonym">Acremonium strictum</name>
    <dbReference type="NCBI Taxonomy" id="5046"/>
    <lineage>
        <taxon>Eukaryota</taxon>
        <taxon>Fungi</taxon>
        <taxon>Dikarya</taxon>
        <taxon>Ascomycota</taxon>
        <taxon>Pezizomycotina</taxon>
        <taxon>Sordariomycetes</taxon>
        <taxon>Hypocreomycetidae</taxon>
        <taxon>Hypocreales</taxon>
        <taxon>Sarocladiaceae</taxon>
        <taxon>Sarocladium</taxon>
    </lineage>
</organism>
<evidence type="ECO:0000256" key="4">
    <source>
        <dbReference type="ARBA" id="ARBA00023015"/>
    </source>
</evidence>
<reference evidence="10" key="1">
    <citation type="submission" date="2022-10" db="EMBL/GenBank/DDBJ databases">
        <title>Determination and structural analysis of whole genome sequence of Sarocladium strictum F4-1.</title>
        <authorList>
            <person name="Hu L."/>
            <person name="Jiang Y."/>
        </authorList>
    </citation>
    <scope>NUCLEOTIDE SEQUENCE</scope>
    <source>
        <strain evidence="10">F4-1</strain>
    </source>
</reference>
<feature type="compositionally biased region" description="Polar residues" evidence="8">
    <location>
        <begin position="90"/>
        <end position="114"/>
    </location>
</feature>
<dbReference type="InterPro" id="IPR053045">
    <property type="entry name" value="Zinc_cluster_trans_reg"/>
</dbReference>
<proteinExistence type="predicted"/>
<dbReference type="GO" id="GO:0000977">
    <property type="term" value="F:RNA polymerase II transcription regulatory region sequence-specific DNA binding"/>
    <property type="evidence" value="ECO:0007669"/>
    <property type="project" value="TreeGrafter"/>
</dbReference>
<comment type="subcellular location">
    <subcellularLocation>
        <location evidence="1">Nucleus</location>
    </subcellularLocation>
</comment>
<evidence type="ECO:0000313" key="11">
    <source>
        <dbReference type="Proteomes" id="UP001175261"/>
    </source>
</evidence>
<evidence type="ECO:0000313" key="10">
    <source>
        <dbReference type="EMBL" id="KAK0386362.1"/>
    </source>
</evidence>
<dbReference type="InterPro" id="IPR001138">
    <property type="entry name" value="Zn2Cys6_DnaBD"/>
</dbReference>
<dbReference type="GO" id="GO:0000981">
    <property type="term" value="F:DNA-binding transcription factor activity, RNA polymerase II-specific"/>
    <property type="evidence" value="ECO:0007669"/>
    <property type="project" value="InterPro"/>
</dbReference>
<dbReference type="GO" id="GO:0008270">
    <property type="term" value="F:zinc ion binding"/>
    <property type="evidence" value="ECO:0007669"/>
    <property type="project" value="InterPro"/>
</dbReference>
<evidence type="ECO:0000256" key="1">
    <source>
        <dbReference type="ARBA" id="ARBA00004123"/>
    </source>
</evidence>
<protein>
    <recommendedName>
        <fullName evidence="9">Zn(2)-C6 fungal-type domain-containing protein</fullName>
    </recommendedName>
</protein>
<keyword evidence="4" id="KW-0805">Transcription regulation</keyword>
<feature type="compositionally biased region" description="Basic residues" evidence="8">
    <location>
        <begin position="20"/>
        <end position="29"/>
    </location>
</feature>
<dbReference type="CDD" id="cd00067">
    <property type="entry name" value="GAL4"/>
    <property type="match status" value="1"/>
</dbReference>
<evidence type="ECO:0000256" key="5">
    <source>
        <dbReference type="ARBA" id="ARBA00023125"/>
    </source>
</evidence>
<feature type="compositionally biased region" description="Basic and acidic residues" evidence="8">
    <location>
        <begin position="1"/>
        <end position="19"/>
    </location>
</feature>
<dbReference type="GO" id="GO:0005634">
    <property type="term" value="C:nucleus"/>
    <property type="evidence" value="ECO:0007669"/>
    <property type="project" value="UniProtKB-SubCell"/>
</dbReference>
<keyword evidence="6" id="KW-0804">Transcription</keyword>
<dbReference type="InterPro" id="IPR056751">
    <property type="entry name" value="PAS_13"/>
</dbReference>
<name>A0AA39GFF7_SARSR</name>
<evidence type="ECO:0000256" key="2">
    <source>
        <dbReference type="ARBA" id="ARBA00022723"/>
    </source>
</evidence>
<keyword evidence="3" id="KW-0862">Zinc</keyword>
<gene>
    <name evidence="10" type="ORF">NLU13_6199</name>
</gene>
<dbReference type="SMART" id="SM00066">
    <property type="entry name" value="GAL4"/>
    <property type="match status" value="1"/>
</dbReference>
<sequence length="510" mass="56518">MGENGKTSDEGKRRDDGRKQSPKKRRKVNHACVYCRRSHMTCDLERPCTRCIKRNIGHLCHDEPREADSKKPKNGNITKEEQQQQQQQQDTSSEATQGTPSQGDMARSSISSTMGPPMPFDGTRQQSASGSAGFGAAPVLGQGNPLTLVQQPMQNAALNTNVSNNTNQFSGYSDVWMTAQNFQDMNNFNPNYMITPEVTHEFNVLGDFLQTSLLDDSGSVPMGDDASKQQQQQAGFSRAGQMDATLPTFAQDGSGQTSQAGAMLPPPNVGAGRGIPRPGSTAPGEKDKTSAYYLQAADPKGNDDPDARMAQVLQAKYDAGLLKPFNYINGYARLGKYLDGHIAASSKQKIIRTINQFRPKFREKAQGLTDMQLLYVEMWFERQLMDYDRVFASMAVPACCWRRTGEIFRGNKEMAELIKVPVDHLRDGKVALHEILTEESMVRYWEEFGTIAFDPAHDTLLTACSLKNPSDASDHPIVKCCFSFTIRRDEHKLPALIVGNFLPHDPPPQT</sequence>
<evidence type="ECO:0000256" key="6">
    <source>
        <dbReference type="ARBA" id="ARBA00023163"/>
    </source>
</evidence>
<dbReference type="FunFam" id="4.10.240.10:FF:000002">
    <property type="entry name" value="Zn cluster transcription factor Rds2"/>
    <property type="match status" value="1"/>
</dbReference>
<dbReference type="PANTHER" id="PTHR31986:SF7">
    <property type="entry name" value="REGULATOR OF DRUG SENSITIVITY 2"/>
    <property type="match status" value="1"/>
</dbReference>
<evidence type="ECO:0000256" key="3">
    <source>
        <dbReference type="ARBA" id="ARBA00022833"/>
    </source>
</evidence>
<accession>A0AA39GFF7</accession>
<keyword evidence="7" id="KW-0539">Nucleus</keyword>
<feature type="compositionally biased region" description="Basic and acidic residues" evidence="8">
    <location>
        <begin position="62"/>
        <end position="71"/>
    </location>
</feature>
<keyword evidence="5" id="KW-0238">DNA-binding</keyword>
<feature type="region of interest" description="Disordered" evidence="8">
    <location>
        <begin position="1"/>
        <end position="29"/>
    </location>
</feature>
<dbReference type="AlphaFoldDB" id="A0AA39GFF7"/>